<comment type="similarity">
    <text evidence="3">Belongs to the peptidase C19 family.</text>
</comment>
<evidence type="ECO:0000256" key="1">
    <source>
        <dbReference type="ARBA" id="ARBA00000707"/>
    </source>
</evidence>
<evidence type="ECO:0000256" key="3">
    <source>
        <dbReference type="ARBA" id="ARBA00009085"/>
    </source>
</evidence>
<evidence type="ECO:0000313" key="12">
    <source>
        <dbReference type="Proteomes" id="UP000188268"/>
    </source>
</evidence>
<dbReference type="OrthoDB" id="1734883at2759"/>
<evidence type="ECO:0000313" key="11">
    <source>
        <dbReference type="EMBL" id="OMO61952.1"/>
    </source>
</evidence>
<keyword evidence="7 11" id="KW-0378">Hydrolase</keyword>
<accession>A0A1R3GV41</accession>
<dbReference type="Pfam" id="PF00443">
    <property type="entry name" value="UCH"/>
    <property type="match status" value="1"/>
</dbReference>
<dbReference type="Gramene" id="OMO61952">
    <property type="protein sequence ID" value="OMO61952"/>
    <property type="gene ID" value="CCACVL1_23134"/>
</dbReference>
<dbReference type="InterPro" id="IPR038765">
    <property type="entry name" value="Papain-like_cys_pep_sf"/>
</dbReference>
<dbReference type="STRING" id="210143.A0A1R3GV41"/>
<dbReference type="InterPro" id="IPR028889">
    <property type="entry name" value="USP"/>
</dbReference>
<dbReference type="GO" id="GO:0005829">
    <property type="term" value="C:cytosol"/>
    <property type="evidence" value="ECO:0007669"/>
    <property type="project" value="TreeGrafter"/>
</dbReference>
<comment type="subcellular location">
    <subcellularLocation>
        <location evidence="2">Nucleus</location>
    </subcellularLocation>
</comment>
<evidence type="ECO:0000256" key="9">
    <source>
        <dbReference type="ARBA" id="ARBA00023242"/>
    </source>
</evidence>
<feature type="domain" description="USP" evidence="10">
    <location>
        <begin position="1"/>
        <end position="170"/>
    </location>
</feature>
<comment type="catalytic activity">
    <reaction evidence="1">
        <text>Thiol-dependent hydrolysis of ester, thioester, amide, peptide and isopeptide bonds formed by the C-terminal Gly of ubiquitin (a 76-residue protein attached to proteins as an intracellular targeting signal).</text>
        <dbReference type="EC" id="3.4.19.12"/>
    </reaction>
</comment>
<evidence type="ECO:0000256" key="6">
    <source>
        <dbReference type="ARBA" id="ARBA00022786"/>
    </source>
</evidence>
<keyword evidence="6" id="KW-0833">Ubl conjugation pathway</keyword>
<dbReference type="PANTHER" id="PTHR24006">
    <property type="entry name" value="UBIQUITIN CARBOXYL-TERMINAL HYDROLASE"/>
    <property type="match status" value="1"/>
</dbReference>
<dbReference type="GO" id="GO:0006508">
    <property type="term" value="P:proteolysis"/>
    <property type="evidence" value="ECO:0007669"/>
    <property type="project" value="UniProtKB-KW"/>
</dbReference>
<sequence>MEDFYELELNVKGLKTLDESLDDYLNLSVEELHGDNQYFCESCKRVDASRSIKLRKLPDVLNIQLKRYDFLQKTTTKKKISSVFSFPGELDMRGRLSEPSQVELIYELSAVLIHRGTAANSGHYIAHIKDENTGQWWEFDDEHVSNLATREEVQQKIVEKSKSCLRYQCL</sequence>
<evidence type="ECO:0000259" key="10">
    <source>
        <dbReference type="PROSITE" id="PS50235"/>
    </source>
</evidence>
<keyword evidence="9" id="KW-0539">Nucleus</keyword>
<reference evidence="11 12" key="1">
    <citation type="submission" date="2013-09" db="EMBL/GenBank/DDBJ databases">
        <title>Corchorus capsularis genome sequencing.</title>
        <authorList>
            <person name="Alam M."/>
            <person name="Haque M.S."/>
            <person name="Islam M.S."/>
            <person name="Emdad E.M."/>
            <person name="Islam M.M."/>
            <person name="Ahmed B."/>
            <person name="Halim A."/>
            <person name="Hossen Q.M.M."/>
            <person name="Hossain M.Z."/>
            <person name="Ahmed R."/>
            <person name="Khan M.M."/>
            <person name="Islam R."/>
            <person name="Rashid M.M."/>
            <person name="Khan S.A."/>
            <person name="Rahman M.S."/>
            <person name="Alam M."/>
        </authorList>
    </citation>
    <scope>NUCLEOTIDE SEQUENCE [LARGE SCALE GENOMIC DNA]</scope>
    <source>
        <strain evidence="12">cv. CVL-1</strain>
        <tissue evidence="11">Whole seedling</tissue>
    </source>
</reference>
<evidence type="ECO:0000256" key="8">
    <source>
        <dbReference type="ARBA" id="ARBA00022807"/>
    </source>
</evidence>
<keyword evidence="12" id="KW-1185">Reference proteome</keyword>
<dbReference type="GO" id="GO:0016579">
    <property type="term" value="P:protein deubiquitination"/>
    <property type="evidence" value="ECO:0007669"/>
    <property type="project" value="InterPro"/>
</dbReference>
<dbReference type="PROSITE" id="PS50235">
    <property type="entry name" value="USP_3"/>
    <property type="match status" value="1"/>
</dbReference>
<dbReference type="EC" id="3.4.19.12" evidence="4"/>
<dbReference type="GO" id="GO:0005634">
    <property type="term" value="C:nucleus"/>
    <property type="evidence" value="ECO:0007669"/>
    <property type="project" value="UniProtKB-SubCell"/>
</dbReference>
<name>A0A1R3GV41_COCAP</name>
<dbReference type="SUPFAM" id="SSF54001">
    <property type="entry name" value="Cysteine proteinases"/>
    <property type="match status" value="1"/>
</dbReference>
<proteinExistence type="inferred from homology"/>
<dbReference type="GO" id="GO:0004843">
    <property type="term" value="F:cysteine-type deubiquitinase activity"/>
    <property type="evidence" value="ECO:0007669"/>
    <property type="project" value="UniProtKB-EC"/>
</dbReference>
<keyword evidence="8" id="KW-0788">Thiol protease</keyword>
<protein>
    <recommendedName>
        <fullName evidence="4">ubiquitinyl hydrolase 1</fullName>
        <ecNumber evidence="4">3.4.19.12</ecNumber>
    </recommendedName>
</protein>
<dbReference type="Gene3D" id="3.90.70.10">
    <property type="entry name" value="Cysteine proteinases"/>
    <property type="match status" value="1"/>
</dbReference>
<dbReference type="Proteomes" id="UP000188268">
    <property type="component" value="Unassembled WGS sequence"/>
</dbReference>
<dbReference type="InterPro" id="IPR050164">
    <property type="entry name" value="Peptidase_C19"/>
</dbReference>
<dbReference type="PANTHER" id="PTHR24006:SF722">
    <property type="entry name" value="UBIQUITIN CARBOXYL-TERMINAL HYDROLASE 48"/>
    <property type="match status" value="1"/>
</dbReference>
<keyword evidence="5" id="KW-0645">Protease</keyword>
<dbReference type="InterPro" id="IPR018200">
    <property type="entry name" value="USP_CS"/>
</dbReference>
<evidence type="ECO:0000256" key="7">
    <source>
        <dbReference type="ARBA" id="ARBA00022801"/>
    </source>
</evidence>
<dbReference type="InterPro" id="IPR001394">
    <property type="entry name" value="Peptidase_C19_UCH"/>
</dbReference>
<dbReference type="EMBL" id="AWWV01013368">
    <property type="protein sequence ID" value="OMO61952.1"/>
    <property type="molecule type" value="Genomic_DNA"/>
</dbReference>
<gene>
    <name evidence="11" type="ORF">CCACVL1_23134</name>
</gene>
<dbReference type="PROSITE" id="PS00973">
    <property type="entry name" value="USP_2"/>
    <property type="match status" value="1"/>
</dbReference>
<dbReference type="OMA" id="MAYDMES"/>
<comment type="caution">
    <text evidence="11">The sequence shown here is derived from an EMBL/GenBank/DDBJ whole genome shotgun (WGS) entry which is preliminary data.</text>
</comment>
<organism evidence="11 12">
    <name type="scientific">Corchorus capsularis</name>
    <name type="common">Jute</name>
    <dbReference type="NCBI Taxonomy" id="210143"/>
    <lineage>
        <taxon>Eukaryota</taxon>
        <taxon>Viridiplantae</taxon>
        <taxon>Streptophyta</taxon>
        <taxon>Embryophyta</taxon>
        <taxon>Tracheophyta</taxon>
        <taxon>Spermatophyta</taxon>
        <taxon>Magnoliopsida</taxon>
        <taxon>eudicotyledons</taxon>
        <taxon>Gunneridae</taxon>
        <taxon>Pentapetalae</taxon>
        <taxon>rosids</taxon>
        <taxon>malvids</taxon>
        <taxon>Malvales</taxon>
        <taxon>Malvaceae</taxon>
        <taxon>Grewioideae</taxon>
        <taxon>Apeibeae</taxon>
        <taxon>Corchorus</taxon>
    </lineage>
</organism>
<evidence type="ECO:0000256" key="4">
    <source>
        <dbReference type="ARBA" id="ARBA00012759"/>
    </source>
</evidence>
<evidence type="ECO:0000256" key="2">
    <source>
        <dbReference type="ARBA" id="ARBA00004123"/>
    </source>
</evidence>
<dbReference type="AlphaFoldDB" id="A0A1R3GV41"/>
<evidence type="ECO:0000256" key="5">
    <source>
        <dbReference type="ARBA" id="ARBA00022670"/>
    </source>
</evidence>